<keyword evidence="5" id="KW-1185">Reference proteome</keyword>
<evidence type="ECO:0000313" key="5">
    <source>
        <dbReference type="Proteomes" id="UP000292445"/>
    </source>
</evidence>
<comment type="caution">
    <text evidence="4">The sequence shown here is derived from an EMBL/GenBank/DDBJ whole genome shotgun (WGS) entry which is preliminary data.</text>
</comment>
<gene>
    <name evidence="4" type="ORF">EV675_3580</name>
</gene>
<feature type="transmembrane region" description="Helical" evidence="1">
    <location>
        <begin position="238"/>
        <end position="259"/>
    </location>
</feature>
<reference evidence="4 5" key="1">
    <citation type="submission" date="2019-02" db="EMBL/GenBank/DDBJ databases">
        <title>Genomic Encyclopedia of Type Strains, Phase IV (KMG-IV): sequencing the most valuable type-strain genomes for metagenomic binning, comparative biology and taxonomic classification.</title>
        <authorList>
            <person name="Goeker M."/>
        </authorList>
    </citation>
    <scope>NUCLEOTIDE SEQUENCE [LARGE SCALE GENOMIC DNA]</scope>
    <source>
        <strain evidence="4 5">K24</strain>
    </source>
</reference>
<keyword evidence="1" id="KW-0472">Membrane</keyword>
<evidence type="ECO:0000256" key="2">
    <source>
        <dbReference type="SAM" id="SignalP"/>
    </source>
</evidence>
<feature type="signal peptide" evidence="2">
    <location>
        <begin position="1"/>
        <end position="31"/>
    </location>
</feature>
<keyword evidence="1" id="KW-1133">Transmembrane helix</keyword>
<dbReference type="InterPro" id="IPR007621">
    <property type="entry name" value="TPM_dom"/>
</dbReference>
<dbReference type="AlphaFoldDB" id="A0A4Q7NE43"/>
<evidence type="ECO:0000256" key="1">
    <source>
        <dbReference type="SAM" id="Phobius"/>
    </source>
</evidence>
<feature type="chain" id="PRO_5020545698" description="TPM domain-containing protein" evidence="2">
    <location>
        <begin position="32"/>
        <end position="303"/>
    </location>
</feature>
<accession>A0A4Q7NE43</accession>
<dbReference type="PANTHER" id="PTHR30373">
    <property type="entry name" value="UPF0603 PROTEIN YGCG"/>
    <property type="match status" value="1"/>
</dbReference>
<sequence length="303" mass="30764">MSAWRAWGRRAAAWLAAAAAAFWLAAAPAQAANDGLVAIPPFGGLVTDLTSTLTAEQRSGLEQQLRAFQERKGSQLAILIVPSTAPESVEQYSLRVAEAWKPGRKNVDDGVLFLVAKDDRRMRIEVGYGLEGVLNDATANRILNEIVTPRFREGDYYGGISQGADRIMRLIDGEPLPPPPERAAQEGGDLEGIAPVLLIVALVAGGMLRRALGRLPGALLTGGIVGGAAWLLSGAVAIAIVGALLAFFFTLVGGGFAGLPGGYGGSHRGGRGGGGFGGGGFGGGGFGGGGGGGFGGGGASGRW</sequence>
<feature type="domain" description="TPM" evidence="3">
    <location>
        <begin position="46"/>
        <end position="169"/>
    </location>
</feature>
<evidence type="ECO:0000313" key="4">
    <source>
        <dbReference type="EMBL" id="RZS80967.1"/>
    </source>
</evidence>
<dbReference type="OrthoDB" id="9810918at2"/>
<organism evidence="4 5">
    <name type="scientific">Pigmentiphaga kullae</name>
    <dbReference type="NCBI Taxonomy" id="151784"/>
    <lineage>
        <taxon>Bacteria</taxon>
        <taxon>Pseudomonadati</taxon>
        <taxon>Pseudomonadota</taxon>
        <taxon>Betaproteobacteria</taxon>
        <taxon>Burkholderiales</taxon>
        <taxon>Alcaligenaceae</taxon>
        <taxon>Pigmentiphaga</taxon>
    </lineage>
</organism>
<dbReference type="Proteomes" id="UP000292445">
    <property type="component" value="Unassembled WGS sequence"/>
</dbReference>
<evidence type="ECO:0000259" key="3">
    <source>
        <dbReference type="Pfam" id="PF04536"/>
    </source>
</evidence>
<proteinExistence type="predicted"/>
<feature type="transmembrane region" description="Helical" evidence="1">
    <location>
        <begin position="215"/>
        <end position="232"/>
    </location>
</feature>
<dbReference type="RefSeq" id="WP_130358565.1">
    <property type="nucleotide sequence ID" value="NZ_SGXC01000002.1"/>
</dbReference>
<dbReference type="Pfam" id="PF04536">
    <property type="entry name" value="TPM_phosphatase"/>
    <property type="match status" value="1"/>
</dbReference>
<dbReference type="EMBL" id="SGXC01000002">
    <property type="protein sequence ID" value="RZS80967.1"/>
    <property type="molecule type" value="Genomic_DNA"/>
</dbReference>
<protein>
    <recommendedName>
        <fullName evidence="3">TPM domain-containing protein</fullName>
    </recommendedName>
</protein>
<name>A0A4Q7NE43_9BURK</name>
<dbReference type="Gene3D" id="3.10.310.50">
    <property type="match status" value="1"/>
</dbReference>
<keyword evidence="2" id="KW-0732">Signal</keyword>
<dbReference type="PANTHER" id="PTHR30373:SF2">
    <property type="entry name" value="UPF0603 PROTEIN YGCG"/>
    <property type="match status" value="1"/>
</dbReference>
<keyword evidence="1" id="KW-0812">Transmembrane</keyword>